<reference evidence="1" key="1">
    <citation type="journal article" date="2021" name="Microb. Physiol.">
        <title>Proteogenomic Insights into the Physiology of Marine, Sulfate-Reducing, Filamentous Desulfonema limicola and Desulfonema magnum.</title>
        <authorList>
            <person name="Schnaars V."/>
            <person name="Wohlbrand L."/>
            <person name="Scheve S."/>
            <person name="Hinrichs C."/>
            <person name="Reinhardt R."/>
            <person name="Rabus R."/>
        </authorList>
    </citation>
    <scope>NUCLEOTIDE SEQUENCE</scope>
    <source>
        <strain evidence="1">4be13</strain>
    </source>
</reference>
<accession>A0A975BXF8</accession>
<name>A0A975BXF8_9BACT</name>
<protein>
    <submittedName>
        <fullName evidence="1">Uncharacterized protein</fullName>
    </submittedName>
</protein>
<organism evidence="1 2">
    <name type="scientific">Desulfonema magnum</name>
    <dbReference type="NCBI Taxonomy" id="45655"/>
    <lineage>
        <taxon>Bacteria</taxon>
        <taxon>Pseudomonadati</taxon>
        <taxon>Thermodesulfobacteriota</taxon>
        <taxon>Desulfobacteria</taxon>
        <taxon>Desulfobacterales</taxon>
        <taxon>Desulfococcaceae</taxon>
        <taxon>Desulfonema</taxon>
    </lineage>
</organism>
<gene>
    <name evidence="1" type="ORF">dnm_096120</name>
</gene>
<dbReference type="Proteomes" id="UP000663722">
    <property type="component" value="Chromosome"/>
</dbReference>
<proteinExistence type="predicted"/>
<dbReference type="KEGG" id="dmm:dnm_096120"/>
<keyword evidence="2" id="KW-1185">Reference proteome</keyword>
<evidence type="ECO:0000313" key="2">
    <source>
        <dbReference type="Proteomes" id="UP000663722"/>
    </source>
</evidence>
<evidence type="ECO:0000313" key="1">
    <source>
        <dbReference type="EMBL" id="QTA93511.1"/>
    </source>
</evidence>
<dbReference type="EMBL" id="CP061800">
    <property type="protein sequence ID" value="QTA93511.1"/>
    <property type="molecule type" value="Genomic_DNA"/>
</dbReference>
<dbReference type="AlphaFoldDB" id="A0A975BXF8"/>
<sequence>MGFLPRPPCPPRDSPKTFRSADHFITPVSDVPNFGMNESRFPTFWRLGSLQLSSRSSLP</sequence>